<feature type="active site" description="Nucleophile" evidence="3">
    <location>
        <position position="151"/>
    </location>
</feature>
<evidence type="ECO:0000256" key="7">
    <source>
        <dbReference type="RuleBase" id="RU000397"/>
    </source>
</evidence>
<keyword evidence="2" id="KW-0560">Oxidoreductase</keyword>
<keyword evidence="5" id="KW-0520">NAD</keyword>
<dbReference type="Proteomes" id="UP000176329">
    <property type="component" value="Unassembled WGS sequence"/>
</dbReference>
<feature type="binding site" evidence="5">
    <location>
        <begin position="12"/>
        <end position="13"/>
    </location>
    <ligand>
        <name>NAD(+)</name>
        <dbReference type="ChEBI" id="CHEBI:57540"/>
    </ligand>
</feature>
<evidence type="ECO:0000256" key="4">
    <source>
        <dbReference type="PIRSR" id="PIRSR000149-2"/>
    </source>
</evidence>
<dbReference type="GO" id="GO:0050661">
    <property type="term" value="F:NADP binding"/>
    <property type="evidence" value="ECO:0007669"/>
    <property type="project" value="InterPro"/>
</dbReference>
<dbReference type="SUPFAM" id="SSF51735">
    <property type="entry name" value="NAD(P)-binding Rossmann-fold domains"/>
    <property type="match status" value="1"/>
</dbReference>
<evidence type="ECO:0000256" key="2">
    <source>
        <dbReference type="ARBA" id="ARBA00023002"/>
    </source>
</evidence>
<feature type="site" description="Activates thiol group during catalysis" evidence="6">
    <location>
        <position position="178"/>
    </location>
</feature>
<dbReference type="SMART" id="SM00846">
    <property type="entry name" value="Gp_dh_N"/>
    <property type="match status" value="1"/>
</dbReference>
<comment type="caution">
    <text evidence="9">The sequence shown here is derived from an EMBL/GenBank/DDBJ whole genome shotgun (WGS) entry which is preliminary data.</text>
</comment>
<dbReference type="SUPFAM" id="SSF55347">
    <property type="entry name" value="Glyceraldehyde-3-phosphate dehydrogenase-like, C-terminal domain"/>
    <property type="match status" value="1"/>
</dbReference>
<name>A0A1F6LSC8_9BACT</name>
<organism evidence="9 10">
    <name type="scientific">Candidatus Magasanikbacteria bacterium RIFCSPHIGHO2_01_FULL_50_8</name>
    <dbReference type="NCBI Taxonomy" id="1798674"/>
    <lineage>
        <taxon>Bacteria</taxon>
        <taxon>Candidatus Magasanikiibacteriota</taxon>
    </lineage>
</organism>
<feature type="domain" description="Glyceraldehyde 3-phosphate dehydrogenase NAD(P) binding" evidence="8">
    <location>
        <begin position="3"/>
        <end position="151"/>
    </location>
</feature>
<dbReference type="FunFam" id="3.40.50.720:FF:000001">
    <property type="entry name" value="Glyceraldehyde-3-phosphate dehydrogenase"/>
    <property type="match status" value="1"/>
</dbReference>
<dbReference type="FunFam" id="3.30.360.10:FF:000002">
    <property type="entry name" value="Glyceraldehyde-3-phosphate dehydrogenase"/>
    <property type="match status" value="1"/>
</dbReference>
<reference evidence="9 10" key="1">
    <citation type="journal article" date="2016" name="Nat. Commun.">
        <title>Thousands of microbial genomes shed light on interconnected biogeochemical processes in an aquifer system.</title>
        <authorList>
            <person name="Anantharaman K."/>
            <person name="Brown C.T."/>
            <person name="Hug L.A."/>
            <person name="Sharon I."/>
            <person name="Castelle C.J."/>
            <person name="Probst A.J."/>
            <person name="Thomas B.C."/>
            <person name="Singh A."/>
            <person name="Wilkins M.J."/>
            <person name="Karaoz U."/>
            <person name="Brodie E.L."/>
            <person name="Williams K.H."/>
            <person name="Hubbard S.S."/>
            <person name="Banfield J.F."/>
        </authorList>
    </citation>
    <scope>NUCLEOTIDE SEQUENCE [LARGE SCALE GENOMIC DNA]</scope>
</reference>
<dbReference type="GO" id="GO:0016620">
    <property type="term" value="F:oxidoreductase activity, acting on the aldehyde or oxo group of donors, NAD or NADP as acceptor"/>
    <property type="evidence" value="ECO:0007669"/>
    <property type="project" value="InterPro"/>
</dbReference>
<keyword evidence="5" id="KW-0547">Nucleotide-binding</keyword>
<dbReference type="PANTHER" id="PTHR43148">
    <property type="entry name" value="GLYCERALDEHYDE-3-PHOSPHATE DEHYDROGENASE 2"/>
    <property type="match status" value="1"/>
</dbReference>
<feature type="binding site" evidence="5">
    <location>
        <position position="34"/>
    </location>
    <ligand>
        <name>NAD(+)</name>
        <dbReference type="ChEBI" id="CHEBI:57540"/>
    </ligand>
</feature>
<dbReference type="GO" id="GO:0006006">
    <property type="term" value="P:glucose metabolic process"/>
    <property type="evidence" value="ECO:0007669"/>
    <property type="project" value="InterPro"/>
</dbReference>
<dbReference type="CDD" id="cd05214">
    <property type="entry name" value="GAPDH_I_N"/>
    <property type="match status" value="1"/>
</dbReference>
<evidence type="ECO:0000313" key="10">
    <source>
        <dbReference type="Proteomes" id="UP000176329"/>
    </source>
</evidence>
<dbReference type="InterPro" id="IPR036291">
    <property type="entry name" value="NAD(P)-bd_dom_sf"/>
</dbReference>
<feature type="binding site" evidence="4">
    <location>
        <position position="181"/>
    </location>
    <ligand>
        <name>D-glyceraldehyde 3-phosphate</name>
        <dbReference type="ChEBI" id="CHEBI:59776"/>
    </ligand>
</feature>
<evidence type="ECO:0000256" key="1">
    <source>
        <dbReference type="ARBA" id="ARBA00007406"/>
    </source>
</evidence>
<dbReference type="PRINTS" id="PR00078">
    <property type="entry name" value="G3PDHDRGNASE"/>
</dbReference>
<dbReference type="InterPro" id="IPR020828">
    <property type="entry name" value="GlycerAld_3-P_DH_NAD(P)-bd"/>
</dbReference>
<evidence type="ECO:0000259" key="8">
    <source>
        <dbReference type="SMART" id="SM00846"/>
    </source>
</evidence>
<comment type="similarity">
    <text evidence="1 7">Belongs to the glyceraldehyde-3-phosphate dehydrogenase family.</text>
</comment>
<feature type="binding site" evidence="4">
    <location>
        <begin position="209"/>
        <end position="210"/>
    </location>
    <ligand>
        <name>D-glyceraldehyde 3-phosphate</name>
        <dbReference type="ChEBI" id="CHEBI:59776"/>
    </ligand>
</feature>
<dbReference type="GO" id="GO:0051287">
    <property type="term" value="F:NAD binding"/>
    <property type="evidence" value="ECO:0007669"/>
    <property type="project" value="InterPro"/>
</dbReference>
<evidence type="ECO:0000256" key="3">
    <source>
        <dbReference type="PIRSR" id="PIRSR000149-1"/>
    </source>
</evidence>
<feature type="binding site" evidence="4">
    <location>
        <begin position="150"/>
        <end position="152"/>
    </location>
    <ligand>
        <name>D-glyceraldehyde 3-phosphate</name>
        <dbReference type="ChEBI" id="CHEBI:59776"/>
    </ligand>
</feature>
<evidence type="ECO:0000313" key="9">
    <source>
        <dbReference type="EMBL" id="OGH62307.1"/>
    </source>
</evidence>
<accession>A0A1F6LSC8</accession>
<dbReference type="NCBIfam" id="TIGR01534">
    <property type="entry name" value="GAPDH-I"/>
    <property type="match status" value="1"/>
</dbReference>
<feature type="binding site" evidence="5">
    <location>
        <position position="315"/>
    </location>
    <ligand>
        <name>NAD(+)</name>
        <dbReference type="ChEBI" id="CHEBI:57540"/>
    </ligand>
</feature>
<dbReference type="Gene3D" id="3.30.360.10">
    <property type="entry name" value="Dihydrodipicolinate Reductase, domain 2"/>
    <property type="match status" value="1"/>
</dbReference>
<dbReference type="InterPro" id="IPR006424">
    <property type="entry name" value="Glyceraldehyde-3-P_DH_1"/>
</dbReference>
<feature type="binding site" evidence="4">
    <location>
        <position position="232"/>
    </location>
    <ligand>
        <name>D-glyceraldehyde 3-phosphate</name>
        <dbReference type="ChEBI" id="CHEBI:59776"/>
    </ligand>
</feature>
<proteinExistence type="inferred from homology"/>
<dbReference type="CDD" id="cd18126">
    <property type="entry name" value="GAPDH_I_C"/>
    <property type="match status" value="1"/>
</dbReference>
<feature type="binding site" evidence="5">
    <location>
        <position position="120"/>
    </location>
    <ligand>
        <name>NAD(+)</name>
        <dbReference type="ChEBI" id="CHEBI:57540"/>
    </ligand>
</feature>
<dbReference type="Gene3D" id="3.40.50.720">
    <property type="entry name" value="NAD(P)-binding Rossmann-like Domain"/>
    <property type="match status" value="1"/>
</dbReference>
<dbReference type="EMBL" id="MFPV01000012">
    <property type="protein sequence ID" value="OGH62307.1"/>
    <property type="molecule type" value="Genomic_DNA"/>
</dbReference>
<protein>
    <submittedName>
        <fullName evidence="9">Type I glyceraldehyde-3-phosphate dehydrogenase</fullName>
    </submittedName>
</protein>
<dbReference type="PIRSF" id="PIRSF000149">
    <property type="entry name" value="GAP_DH"/>
    <property type="match status" value="1"/>
</dbReference>
<dbReference type="Pfam" id="PF00044">
    <property type="entry name" value="Gp_dh_N"/>
    <property type="match status" value="1"/>
</dbReference>
<dbReference type="InterPro" id="IPR020831">
    <property type="entry name" value="GlycerAld/Erythrose_P_DH"/>
</dbReference>
<dbReference type="AlphaFoldDB" id="A0A1F6LSC8"/>
<sequence length="331" mass="35434">MAIRVAINGFGRIGRQAFKAGFGRKKLEFVAINDLASAEQLAYLLAHDSVYGAWPHKVSARGATLVIDGAKIPVLTEKDPAALPWKKFNVDVVIESTGRFTNEQDLKKHVVAGARAVILSAPAKGGDVPTFVRGVNDEKLGRTKILNSASCTTNCVAPIAAVLHETFGIAKAGLTTIHSYTADQALVDGPHKDFRRGRSAALNMVPTTTGAAIAVTETITDLRGKFDGSAIRVPTPIGSLSDFTFLLKKKTTVVAVNAALIAASKQKQWKGILECSTEPLVSQDIVGNSASAIVDLQFTQVIDGDLVKILAWYDNEWGYAHRLIEMVEKVG</sequence>
<gene>
    <name evidence="9" type="ORF">A2848_00120</name>
</gene>
<dbReference type="Pfam" id="PF02800">
    <property type="entry name" value="Gp_dh_C"/>
    <property type="match status" value="1"/>
</dbReference>
<dbReference type="InterPro" id="IPR020829">
    <property type="entry name" value="GlycerAld_3-P_DH_cat"/>
</dbReference>
<evidence type="ECO:0000256" key="6">
    <source>
        <dbReference type="PIRSR" id="PIRSR000149-4"/>
    </source>
</evidence>
<evidence type="ECO:0000256" key="5">
    <source>
        <dbReference type="PIRSR" id="PIRSR000149-3"/>
    </source>
</evidence>